<dbReference type="Pfam" id="PF04122">
    <property type="entry name" value="CW_binding_2"/>
    <property type="match status" value="3"/>
</dbReference>
<sequence length="785" mass="79008">MSLPFRRAGLTGALTALVLAGASLVGAPLAATADESPAPVAPDERVVMGDFSPELYAEQAAVTPTELATALQNDLGLTPAEYYAQADAAATAVDVVDELTAAGTTVLGSRVDGTELVVNVASDADAAAVESLGATAEFGAPVAAASRDVIEATPDTAFLGDLVGGQGFYSPDDAGGGWLCSTGFNGRDRSNNSNLFLTAGHCYVPDSSWDGTVFELQQSGPGVDPTGGAILGEPIPGSAHLGNGYDASLFSTYPSWTSKPSVGTWNNNQGTVTSGSPVPVRDYTKAIVGQSICKSGRTTGWTCGVVGAVDEVYSIGGTLVNSFTSNMCSLSGDSGGAVLSGNYAVGIVSFGNYQNSCWDLGSITGAFPIDSNYESVLNAEPNYELLVDVPKPSSATLGGGAPVYQGGNATGTVPGGSTRFTVHLAIDGGAQVDVPVASNGSWTTTATSGLANGPHTFSMFATYGQTGQQSATVSGSFVVADRPAVDRISGATRFDVAVEIANRMYPDTAPVVYVATGYNYPDALSAGPAAVKQGGPLLLTLTDGVPDVVAAKITSLSPERIVVVGGPNSVNESVLSTLRTLVPDAAIERISGADRYAASRAVVESVFSTAPHAYVANGGNFPDALSAGGAAGSKDEPVVLVNGGAGSADAPTLSLFKKLQTTSLTVVGGVNSVSESVKNSLASGIPATVDRVAGADRYQASISLNRSAFTTADTIYLATGSNFPDALAGGVLAGKTDAPLYVVPGDCVPRGVLADAAAFGATKIVLLGGPNSLSPAVQNLTACAW</sequence>
<gene>
    <name evidence="2" type="ORF">N1032_13190</name>
</gene>
<proteinExistence type="predicted"/>
<dbReference type="SUPFAM" id="SSF50494">
    <property type="entry name" value="Trypsin-like serine proteases"/>
    <property type="match status" value="1"/>
</dbReference>
<dbReference type="PROSITE" id="PS00135">
    <property type="entry name" value="TRYPSIN_SER"/>
    <property type="match status" value="1"/>
</dbReference>
<reference evidence="2" key="1">
    <citation type="submission" date="2022-08" db="EMBL/GenBank/DDBJ databases">
        <authorList>
            <person name="Deng Y."/>
            <person name="Han X.-F."/>
            <person name="Zhang Y.-Q."/>
        </authorList>
    </citation>
    <scope>NUCLEOTIDE SEQUENCE</scope>
    <source>
        <strain evidence="2">CPCC 203386</strain>
    </source>
</reference>
<dbReference type="InterPro" id="IPR043504">
    <property type="entry name" value="Peptidase_S1_PA_chymotrypsin"/>
</dbReference>
<name>A0ABT2H437_9MICO</name>
<dbReference type="CDD" id="cd21112">
    <property type="entry name" value="alphaLP-like"/>
    <property type="match status" value="1"/>
</dbReference>
<dbReference type="PANTHER" id="PTHR30032:SF8">
    <property type="entry name" value="GERMINATION-SPECIFIC N-ACETYLMURAMOYL-L-ALANINE AMIDASE"/>
    <property type="match status" value="1"/>
</dbReference>
<evidence type="ECO:0000256" key="1">
    <source>
        <dbReference type="SAM" id="SignalP"/>
    </source>
</evidence>
<accession>A0ABT2H437</accession>
<organism evidence="2 3">
    <name type="scientific">Herbiconiux daphne</name>
    <dbReference type="NCBI Taxonomy" id="2970914"/>
    <lineage>
        <taxon>Bacteria</taxon>
        <taxon>Bacillati</taxon>
        <taxon>Actinomycetota</taxon>
        <taxon>Actinomycetes</taxon>
        <taxon>Micrococcales</taxon>
        <taxon>Microbacteriaceae</taxon>
        <taxon>Herbiconiux</taxon>
    </lineage>
</organism>
<evidence type="ECO:0000313" key="2">
    <source>
        <dbReference type="EMBL" id="MCS5734693.1"/>
    </source>
</evidence>
<dbReference type="Gene3D" id="2.40.10.10">
    <property type="entry name" value="Trypsin-like serine proteases"/>
    <property type="match status" value="2"/>
</dbReference>
<feature type="signal peptide" evidence="1">
    <location>
        <begin position="1"/>
        <end position="33"/>
    </location>
</feature>
<dbReference type="InterPro" id="IPR051922">
    <property type="entry name" value="Bact_Sporulation_Assoc"/>
</dbReference>
<feature type="chain" id="PRO_5046861185" evidence="1">
    <location>
        <begin position="34"/>
        <end position="785"/>
    </location>
</feature>
<dbReference type="InterPro" id="IPR033116">
    <property type="entry name" value="TRYPSIN_SER"/>
</dbReference>
<evidence type="ECO:0000313" key="3">
    <source>
        <dbReference type="Proteomes" id="UP001165586"/>
    </source>
</evidence>
<dbReference type="RefSeq" id="WP_259539558.1">
    <property type="nucleotide sequence ID" value="NZ_JANLCJ010000004.1"/>
</dbReference>
<dbReference type="InterPro" id="IPR018114">
    <property type="entry name" value="TRYPSIN_HIS"/>
</dbReference>
<dbReference type="PROSITE" id="PS51318">
    <property type="entry name" value="TAT"/>
    <property type="match status" value="1"/>
</dbReference>
<dbReference type="InterPro" id="IPR006311">
    <property type="entry name" value="TAT_signal"/>
</dbReference>
<protein>
    <submittedName>
        <fullName evidence="2">Cell wall-binding repeat-containing protein</fullName>
    </submittedName>
</protein>
<dbReference type="PROSITE" id="PS00134">
    <property type="entry name" value="TRYPSIN_HIS"/>
    <property type="match status" value="1"/>
</dbReference>
<dbReference type="PANTHER" id="PTHR30032">
    <property type="entry name" value="N-ACETYLMURAMOYL-L-ALANINE AMIDASE-RELATED"/>
    <property type="match status" value="1"/>
</dbReference>
<dbReference type="InterPro" id="IPR009003">
    <property type="entry name" value="Peptidase_S1_PA"/>
</dbReference>
<dbReference type="EMBL" id="JANLCJ010000004">
    <property type="protein sequence ID" value="MCS5734693.1"/>
    <property type="molecule type" value="Genomic_DNA"/>
</dbReference>
<dbReference type="InterPro" id="IPR007253">
    <property type="entry name" value="Cell_wall-bd_2"/>
</dbReference>
<comment type="caution">
    <text evidence="2">The sequence shown here is derived from an EMBL/GenBank/DDBJ whole genome shotgun (WGS) entry which is preliminary data.</text>
</comment>
<dbReference type="Gene3D" id="3.40.50.12090">
    <property type="match status" value="1"/>
</dbReference>
<keyword evidence="1" id="KW-0732">Signal</keyword>
<dbReference type="Proteomes" id="UP001165586">
    <property type="component" value="Unassembled WGS sequence"/>
</dbReference>
<keyword evidence="3" id="KW-1185">Reference proteome</keyword>